<evidence type="ECO:0000313" key="3">
    <source>
        <dbReference type="Proteomes" id="UP001107558"/>
    </source>
</evidence>
<feature type="chain" id="PRO_5039892106" description="Orcokinin" evidence="1">
    <location>
        <begin position="25"/>
        <end position="132"/>
    </location>
</feature>
<proteinExistence type="predicted"/>
<evidence type="ECO:0000313" key="2">
    <source>
        <dbReference type="EMBL" id="KAG5673645.1"/>
    </source>
</evidence>
<gene>
    <name evidence="2" type="ORF">PVAND_003674</name>
</gene>
<comment type="caution">
    <text evidence="2">The sequence shown here is derived from an EMBL/GenBank/DDBJ whole genome shotgun (WGS) entry which is preliminary data.</text>
</comment>
<dbReference type="AlphaFoldDB" id="A0A9J6BVV7"/>
<dbReference type="EMBL" id="JADBJN010000003">
    <property type="protein sequence ID" value="KAG5673645.1"/>
    <property type="molecule type" value="Genomic_DNA"/>
</dbReference>
<dbReference type="OrthoDB" id="6093641at2759"/>
<dbReference type="Proteomes" id="UP001107558">
    <property type="component" value="Chromosome 3"/>
</dbReference>
<name>A0A9J6BVV7_POLVA</name>
<evidence type="ECO:0008006" key="4">
    <source>
        <dbReference type="Google" id="ProtNLM"/>
    </source>
</evidence>
<organism evidence="2 3">
    <name type="scientific">Polypedilum vanderplanki</name>
    <name type="common">Sleeping chironomid midge</name>
    <dbReference type="NCBI Taxonomy" id="319348"/>
    <lineage>
        <taxon>Eukaryota</taxon>
        <taxon>Metazoa</taxon>
        <taxon>Ecdysozoa</taxon>
        <taxon>Arthropoda</taxon>
        <taxon>Hexapoda</taxon>
        <taxon>Insecta</taxon>
        <taxon>Pterygota</taxon>
        <taxon>Neoptera</taxon>
        <taxon>Endopterygota</taxon>
        <taxon>Diptera</taxon>
        <taxon>Nematocera</taxon>
        <taxon>Chironomoidea</taxon>
        <taxon>Chironomidae</taxon>
        <taxon>Chironominae</taxon>
        <taxon>Polypedilum</taxon>
        <taxon>Polypedilum</taxon>
    </lineage>
</organism>
<reference evidence="2" key="1">
    <citation type="submission" date="2021-03" db="EMBL/GenBank/DDBJ databases">
        <title>Chromosome level genome of the anhydrobiotic midge Polypedilum vanderplanki.</title>
        <authorList>
            <person name="Yoshida Y."/>
            <person name="Kikawada T."/>
            <person name="Gusev O."/>
        </authorList>
    </citation>
    <scope>NUCLEOTIDE SEQUENCE</scope>
    <source>
        <strain evidence="2">NIAS01</strain>
        <tissue evidence="2">Whole body or cell culture</tissue>
    </source>
</reference>
<protein>
    <recommendedName>
        <fullName evidence="4">Orcokinin</fullName>
    </recommendedName>
</protein>
<evidence type="ECO:0000256" key="1">
    <source>
        <dbReference type="SAM" id="SignalP"/>
    </source>
</evidence>
<sequence>MTRSEILCFLLGVLCIMQISATVAAPATDVREGNNNIVDEIITKLKQLRQQNEEAHGRSNRAYNPRPAHHAYYYPLNHAHILDIPKRNFDEIDRLSDFDKRNFDEIDRQSSLYDFKKRNFDEIDRMGSLTDF</sequence>
<keyword evidence="3" id="KW-1185">Reference proteome</keyword>
<keyword evidence="1" id="KW-0732">Signal</keyword>
<accession>A0A9J6BVV7</accession>
<feature type="signal peptide" evidence="1">
    <location>
        <begin position="1"/>
        <end position="24"/>
    </location>
</feature>